<dbReference type="InterPro" id="IPR052548">
    <property type="entry name" value="Type_VII_TA_antitoxin"/>
</dbReference>
<comment type="caution">
    <text evidence="2">The sequence shown here is derived from an EMBL/GenBank/DDBJ whole genome shotgun (WGS) entry which is preliminary data.</text>
</comment>
<organism evidence="2 3">
    <name type="scientific">candidate division WOR-3 bacterium JGI_Cruoil_03_44_89</name>
    <dbReference type="NCBI Taxonomy" id="1973748"/>
    <lineage>
        <taxon>Bacteria</taxon>
        <taxon>Bacteria division WOR-3</taxon>
    </lineage>
</organism>
<dbReference type="InterPro" id="IPR043519">
    <property type="entry name" value="NT_sf"/>
</dbReference>
<reference evidence="2 3" key="1">
    <citation type="submission" date="2017-07" db="EMBL/GenBank/DDBJ databases">
        <title>Recovery of genomes from metagenomes via a dereplication, aggregation, and scoring strategy.</title>
        <authorList>
            <person name="Sieber C.M."/>
            <person name="Probst A.J."/>
            <person name="Sharrar A."/>
            <person name="Thomas B.C."/>
            <person name="Hess M."/>
            <person name="Tringe S.G."/>
            <person name="Banfield J.F."/>
        </authorList>
    </citation>
    <scope>NUCLEOTIDE SEQUENCE [LARGE SCALE GENOMIC DNA]</scope>
    <source>
        <strain evidence="2">JGI_Cruoil_03_44_89</strain>
    </source>
</reference>
<dbReference type="GO" id="GO:0016779">
    <property type="term" value="F:nucleotidyltransferase activity"/>
    <property type="evidence" value="ECO:0007669"/>
    <property type="project" value="InterPro"/>
</dbReference>
<accession>A0A235BYQ0</accession>
<evidence type="ECO:0000259" key="1">
    <source>
        <dbReference type="Pfam" id="PF01909"/>
    </source>
</evidence>
<dbReference type="CDD" id="cd05403">
    <property type="entry name" value="NT_KNTase_like"/>
    <property type="match status" value="1"/>
</dbReference>
<feature type="domain" description="Polymerase nucleotidyl transferase" evidence="1">
    <location>
        <begin position="10"/>
        <end position="71"/>
    </location>
</feature>
<dbReference type="Pfam" id="PF01909">
    <property type="entry name" value="NTP_transf_2"/>
    <property type="match status" value="1"/>
</dbReference>
<dbReference type="EMBL" id="NOZQ01000045">
    <property type="protein sequence ID" value="OYD16907.1"/>
    <property type="molecule type" value="Genomic_DNA"/>
</dbReference>
<dbReference type="InterPro" id="IPR002934">
    <property type="entry name" value="Polymerase_NTP_transf_dom"/>
</dbReference>
<evidence type="ECO:0000313" key="3">
    <source>
        <dbReference type="Proteomes" id="UP000215215"/>
    </source>
</evidence>
<dbReference type="PANTHER" id="PTHR33933:SF1">
    <property type="entry name" value="PROTEIN ADENYLYLTRANSFERASE MNTA-RELATED"/>
    <property type="match status" value="1"/>
</dbReference>
<proteinExistence type="predicted"/>
<dbReference type="AlphaFoldDB" id="A0A235BYQ0"/>
<sequence>MNKEIFKRIIEISDCLKKEYHAERVILFGSYARGEATEDSDVDILVIAPTKERFFERMATVLRCVRDIRNGIPLSPIVLRAEEVEERIRRGDQFVEEILEKGIEL</sequence>
<gene>
    <name evidence="2" type="ORF">CH333_02355</name>
</gene>
<dbReference type="Gene3D" id="3.30.460.10">
    <property type="entry name" value="Beta Polymerase, domain 2"/>
    <property type="match status" value="1"/>
</dbReference>
<name>A0A235BYQ0_UNCW3</name>
<dbReference type="SUPFAM" id="SSF81301">
    <property type="entry name" value="Nucleotidyltransferase"/>
    <property type="match status" value="1"/>
</dbReference>
<dbReference type="PANTHER" id="PTHR33933">
    <property type="entry name" value="NUCLEOTIDYLTRANSFERASE"/>
    <property type="match status" value="1"/>
</dbReference>
<evidence type="ECO:0000313" key="2">
    <source>
        <dbReference type="EMBL" id="OYD16907.1"/>
    </source>
</evidence>
<dbReference type="Proteomes" id="UP000215215">
    <property type="component" value="Unassembled WGS sequence"/>
</dbReference>
<protein>
    <recommendedName>
        <fullName evidence="1">Polymerase nucleotidyl transferase domain-containing protein</fullName>
    </recommendedName>
</protein>